<feature type="domain" description="RNA polymerase sigma-70 region 2" evidence="5">
    <location>
        <begin position="22"/>
        <end position="88"/>
    </location>
</feature>
<dbReference type="InterPro" id="IPR007627">
    <property type="entry name" value="RNA_pol_sigma70_r2"/>
</dbReference>
<dbReference type="SUPFAM" id="SSF88659">
    <property type="entry name" value="Sigma3 and sigma4 domains of RNA polymerase sigma factors"/>
    <property type="match status" value="1"/>
</dbReference>
<dbReference type="Proteomes" id="UP000078486">
    <property type="component" value="Unassembled WGS sequence"/>
</dbReference>
<dbReference type="Pfam" id="PF04542">
    <property type="entry name" value="Sigma70_r2"/>
    <property type="match status" value="1"/>
</dbReference>
<keyword evidence="4" id="KW-0804">Transcription</keyword>
<evidence type="ECO:0000259" key="5">
    <source>
        <dbReference type="Pfam" id="PF04542"/>
    </source>
</evidence>
<proteinExistence type="inferred from homology"/>
<reference evidence="7 8" key="1">
    <citation type="submission" date="2016-01" db="EMBL/GenBank/DDBJ databases">
        <title>High potential of lignocellulose degradation of a new Verrucomicrobia species.</title>
        <authorList>
            <person name="Wang Y."/>
            <person name="Shi Y."/>
            <person name="Qiu Z."/>
            <person name="Liu S."/>
            <person name="Yang H."/>
        </authorList>
    </citation>
    <scope>NUCLEOTIDE SEQUENCE [LARGE SCALE GENOMIC DNA]</scope>
    <source>
        <strain evidence="7 8">TSB47</strain>
    </source>
</reference>
<dbReference type="SUPFAM" id="SSF88946">
    <property type="entry name" value="Sigma2 domain of RNA polymerase sigma factors"/>
    <property type="match status" value="1"/>
</dbReference>
<evidence type="ECO:0000256" key="4">
    <source>
        <dbReference type="ARBA" id="ARBA00023163"/>
    </source>
</evidence>
<dbReference type="GO" id="GO:0016987">
    <property type="term" value="F:sigma factor activity"/>
    <property type="evidence" value="ECO:0007669"/>
    <property type="project" value="UniProtKB-KW"/>
</dbReference>
<protein>
    <submittedName>
        <fullName evidence="7">RNA polymerase subunit sigma-24</fullName>
    </submittedName>
</protein>
<dbReference type="InterPro" id="IPR013325">
    <property type="entry name" value="RNA_pol_sigma_r2"/>
</dbReference>
<evidence type="ECO:0000256" key="1">
    <source>
        <dbReference type="ARBA" id="ARBA00010641"/>
    </source>
</evidence>
<keyword evidence="8" id="KW-1185">Reference proteome</keyword>
<dbReference type="OrthoDB" id="9780326at2"/>
<dbReference type="GO" id="GO:0003677">
    <property type="term" value="F:DNA binding"/>
    <property type="evidence" value="ECO:0007669"/>
    <property type="project" value="InterPro"/>
</dbReference>
<evidence type="ECO:0000256" key="2">
    <source>
        <dbReference type="ARBA" id="ARBA00023015"/>
    </source>
</evidence>
<gene>
    <name evidence="7" type="ORF">AW736_06945</name>
</gene>
<comment type="caution">
    <text evidence="7">The sequence shown here is derived from an EMBL/GenBank/DDBJ whole genome shotgun (WGS) entry which is preliminary data.</text>
</comment>
<sequence length="179" mass="20115">MNQEPVYEKSKDDAGNFIPSVVAEHQGALTRYAARLLGGDADRARDVVQDTFVRLMAQPREGVDGHLAEWLFTVCRHRALDVLRKEGRMKRFDEGQAERVTAVEPRPGRALEQAEEQAALLRLIDGLPANQQEVIRLKFQNGFSYKEISRITALSVNHVGVLIHNAVKRLRADFAAQQS</sequence>
<evidence type="ECO:0000313" key="8">
    <source>
        <dbReference type="Proteomes" id="UP000078486"/>
    </source>
</evidence>
<evidence type="ECO:0000256" key="3">
    <source>
        <dbReference type="ARBA" id="ARBA00023082"/>
    </source>
</evidence>
<dbReference type="InterPro" id="IPR036388">
    <property type="entry name" value="WH-like_DNA-bd_sf"/>
</dbReference>
<comment type="similarity">
    <text evidence="1">Belongs to the sigma-70 factor family. ECF subfamily.</text>
</comment>
<name>A0A178IL84_9BACT</name>
<dbReference type="STRING" id="1184151.AW736_06945"/>
<dbReference type="InterPro" id="IPR013249">
    <property type="entry name" value="RNA_pol_sigma70_r4_t2"/>
</dbReference>
<dbReference type="Pfam" id="PF08281">
    <property type="entry name" value="Sigma70_r4_2"/>
    <property type="match status" value="1"/>
</dbReference>
<dbReference type="EMBL" id="LRRQ01000053">
    <property type="protein sequence ID" value="OAM90652.1"/>
    <property type="molecule type" value="Genomic_DNA"/>
</dbReference>
<dbReference type="InterPro" id="IPR013324">
    <property type="entry name" value="RNA_pol_sigma_r3/r4-like"/>
</dbReference>
<evidence type="ECO:0000313" key="7">
    <source>
        <dbReference type="EMBL" id="OAM90652.1"/>
    </source>
</evidence>
<dbReference type="Gene3D" id="1.10.10.10">
    <property type="entry name" value="Winged helix-like DNA-binding domain superfamily/Winged helix DNA-binding domain"/>
    <property type="match status" value="1"/>
</dbReference>
<dbReference type="InterPro" id="IPR014284">
    <property type="entry name" value="RNA_pol_sigma-70_dom"/>
</dbReference>
<dbReference type="CDD" id="cd06171">
    <property type="entry name" value="Sigma70_r4"/>
    <property type="match status" value="1"/>
</dbReference>
<dbReference type="GO" id="GO:0006352">
    <property type="term" value="P:DNA-templated transcription initiation"/>
    <property type="evidence" value="ECO:0007669"/>
    <property type="project" value="InterPro"/>
</dbReference>
<dbReference type="PANTHER" id="PTHR43133:SF51">
    <property type="entry name" value="RNA POLYMERASE SIGMA FACTOR"/>
    <property type="match status" value="1"/>
</dbReference>
<dbReference type="Gene3D" id="1.10.1740.10">
    <property type="match status" value="1"/>
</dbReference>
<accession>A0A178IL84</accession>
<dbReference type="AlphaFoldDB" id="A0A178IL84"/>
<dbReference type="InterPro" id="IPR039425">
    <property type="entry name" value="RNA_pol_sigma-70-like"/>
</dbReference>
<dbReference type="NCBIfam" id="TIGR02937">
    <property type="entry name" value="sigma70-ECF"/>
    <property type="match status" value="1"/>
</dbReference>
<organism evidence="7 8">
    <name type="scientific">Termitidicoccus mucosus</name>
    <dbReference type="NCBI Taxonomy" id="1184151"/>
    <lineage>
        <taxon>Bacteria</taxon>
        <taxon>Pseudomonadati</taxon>
        <taxon>Verrucomicrobiota</taxon>
        <taxon>Opitutia</taxon>
        <taxon>Opitutales</taxon>
        <taxon>Opitutaceae</taxon>
        <taxon>Termitidicoccus</taxon>
    </lineage>
</organism>
<keyword evidence="3" id="KW-0731">Sigma factor</keyword>
<dbReference type="PANTHER" id="PTHR43133">
    <property type="entry name" value="RNA POLYMERASE ECF-TYPE SIGMA FACTO"/>
    <property type="match status" value="1"/>
</dbReference>
<dbReference type="RefSeq" id="WP_068769455.1">
    <property type="nucleotide sequence ID" value="NZ_CP109796.1"/>
</dbReference>
<keyword evidence="2" id="KW-0805">Transcription regulation</keyword>
<feature type="domain" description="RNA polymerase sigma factor 70 region 4 type 2" evidence="6">
    <location>
        <begin position="119"/>
        <end position="170"/>
    </location>
</feature>
<evidence type="ECO:0000259" key="6">
    <source>
        <dbReference type="Pfam" id="PF08281"/>
    </source>
</evidence>